<accession>A0A0V1GB88</accession>
<organism evidence="1 2">
    <name type="scientific">Trichinella zimbabwensis</name>
    <dbReference type="NCBI Taxonomy" id="268475"/>
    <lineage>
        <taxon>Eukaryota</taxon>
        <taxon>Metazoa</taxon>
        <taxon>Ecdysozoa</taxon>
        <taxon>Nematoda</taxon>
        <taxon>Enoplea</taxon>
        <taxon>Dorylaimia</taxon>
        <taxon>Trichinellida</taxon>
        <taxon>Trichinellidae</taxon>
        <taxon>Trichinella</taxon>
    </lineage>
</organism>
<keyword evidence="2" id="KW-1185">Reference proteome</keyword>
<name>A0A0V1GB88_9BILA</name>
<sequence>MVQWVDIVLPMGLQSPSVKIFDMDGWLNPSTGARACLLDVASIRSMSPLLDILANVIPLGSWEPLTSRVCGTF</sequence>
<evidence type="ECO:0000313" key="2">
    <source>
        <dbReference type="Proteomes" id="UP000055024"/>
    </source>
</evidence>
<dbReference type="EMBL" id="JYDP01003664">
    <property type="protein sequence ID" value="KRY95566.1"/>
    <property type="molecule type" value="Genomic_DNA"/>
</dbReference>
<protein>
    <submittedName>
        <fullName evidence="1">Uncharacterized protein</fullName>
    </submittedName>
</protein>
<dbReference type="AlphaFoldDB" id="A0A0V1GB88"/>
<reference evidence="1 2" key="1">
    <citation type="submission" date="2015-01" db="EMBL/GenBank/DDBJ databases">
        <title>Evolution of Trichinella species and genotypes.</title>
        <authorList>
            <person name="Korhonen P.K."/>
            <person name="Edoardo P."/>
            <person name="Giuseppe L.R."/>
            <person name="Gasser R.B."/>
        </authorList>
    </citation>
    <scope>NUCLEOTIDE SEQUENCE [LARGE SCALE GENOMIC DNA]</scope>
    <source>
        <strain evidence="1">ISS1029</strain>
    </source>
</reference>
<comment type="caution">
    <text evidence="1">The sequence shown here is derived from an EMBL/GenBank/DDBJ whole genome shotgun (WGS) entry which is preliminary data.</text>
</comment>
<gene>
    <name evidence="1" type="ORF">T11_5034</name>
</gene>
<proteinExistence type="predicted"/>
<evidence type="ECO:0000313" key="1">
    <source>
        <dbReference type="EMBL" id="KRY95566.1"/>
    </source>
</evidence>
<dbReference type="Proteomes" id="UP000055024">
    <property type="component" value="Unassembled WGS sequence"/>
</dbReference>